<reference evidence="2" key="1">
    <citation type="submission" date="2022-07" db="EMBL/GenBank/DDBJ databases">
        <title>Phylogenomic reconstructions and comparative analyses of Kickxellomycotina fungi.</title>
        <authorList>
            <person name="Reynolds N.K."/>
            <person name="Stajich J.E."/>
            <person name="Barry K."/>
            <person name="Grigoriev I.V."/>
            <person name="Crous P."/>
            <person name="Smith M.E."/>
        </authorList>
    </citation>
    <scope>NUCLEOTIDE SEQUENCE</scope>
    <source>
        <strain evidence="2">NRRL 1565</strain>
    </source>
</reference>
<name>A0A9W8HLZ3_9FUNG</name>
<dbReference type="Proteomes" id="UP001140094">
    <property type="component" value="Unassembled WGS sequence"/>
</dbReference>
<protein>
    <submittedName>
        <fullName evidence="2">Uncharacterized protein</fullName>
    </submittedName>
</protein>
<keyword evidence="3" id="KW-1185">Reference proteome</keyword>
<evidence type="ECO:0000313" key="2">
    <source>
        <dbReference type="EMBL" id="KAJ2791209.1"/>
    </source>
</evidence>
<accession>A0A9W8HLZ3</accession>
<organism evidence="2 3">
    <name type="scientific">Coemansia guatemalensis</name>
    <dbReference type="NCBI Taxonomy" id="2761395"/>
    <lineage>
        <taxon>Eukaryota</taxon>
        <taxon>Fungi</taxon>
        <taxon>Fungi incertae sedis</taxon>
        <taxon>Zoopagomycota</taxon>
        <taxon>Kickxellomycotina</taxon>
        <taxon>Kickxellomycetes</taxon>
        <taxon>Kickxellales</taxon>
        <taxon>Kickxellaceae</taxon>
        <taxon>Coemansia</taxon>
    </lineage>
</organism>
<dbReference type="OrthoDB" id="204405at2759"/>
<proteinExistence type="predicted"/>
<dbReference type="AlphaFoldDB" id="A0A9W8HLZ3"/>
<feature type="compositionally biased region" description="Polar residues" evidence="1">
    <location>
        <begin position="1"/>
        <end position="17"/>
    </location>
</feature>
<evidence type="ECO:0000313" key="3">
    <source>
        <dbReference type="Proteomes" id="UP001140094"/>
    </source>
</evidence>
<sequence length="100" mass="11637">MTSTQVGSGRQRSNTLDNVLRESPRYSSGCDLHPRRVRDVANEQTQMVVVDADIEAHIRAQTLRNQYRQRQELRQRQQQPLDNQSEILLYPAAAKRLQHL</sequence>
<dbReference type="EMBL" id="JANBUO010003363">
    <property type="protein sequence ID" value="KAJ2791209.1"/>
    <property type="molecule type" value="Genomic_DNA"/>
</dbReference>
<comment type="caution">
    <text evidence="2">The sequence shown here is derived from an EMBL/GenBank/DDBJ whole genome shotgun (WGS) entry which is preliminary data.</text>
</comment>
<feature type="region of interest" description="Disordered" evidence="1">
    <location>
        <begin position="1"/>
        <end position="32"/>
    </location>
</feature>
<evidence type="ECO:0000256" key="1">
    <source>
        <dbReference type="SAM" id="MobiDB-lite"/>
    </source>
</evidence>
<gene>
    <name evidence="2" type="ORF">H4R20_006897</name>
</gene>